<dbReference type="Proteomes" id="UP000228934">
    <property type="component" value="Unassembled WGS sequence"/>
</dbReference>
<keyword evidence="1" id="KW-1133">Transmembrane helix</keyword>
<evidence type="ECO:0000313" key="2">
    <source>
        <dbReference type="EMBL" id="PIO29213.1"/>
    </source>
</evidence>
<evidence type="ECO:0000313" key="3">
    <source>
        <dbReference type="Proteomes" id="UP000228934"/>
    </source>
</evidence>
<protein>
    <submittedName>
        <fullName evidence="2">Uncharacterized protein</fullName>
    </submittedName>
</protein>
<sequence>MVTTFNSGYIWLILLIGMILSIIPSLIWRFWSRLSSQSLIKSLKKKKNLVQLPFRHNRTSRRRSSFAFSHTEGFDKFVTGTEKDQNRKKKTVLWTE</sequence>
<proteinExistence type="predicted"/>
<feature type="transmembrane region" description="Helical" evidence="1">
    <location>
        <begin position="12"/>
        <end position="31"/>
    </location>
</feature>
<organism evidence="2 3">
    <name type="scientific">Aquarana catesbeiana</name>
    <name type="common">American bullfrog</name>
    <name type="synonym">Rana catesbeiana</name>
    <dbReference type="NCBI Taxonomy" id="8400"/>
    <lineage>
        <taxon>Eukaryota</taxon>
        <taxon>Metazoa</taxon>
        <taxon>Chordata</taxon>
        <taxon>Craniata</taxon>
        <taxon>Vertebrata</taxon>
        <taxon>Euteleostomi</taxon>
        <taxon>Amphibia</taxon>
        <taxon>Batrachia</taxon>
        <taxon>Anura</taxon>
        <taxon>Neobatrachia</taxon>
        <taxon>Ranoidea</taxon>
        <taxon>Ranidae</taxon>
        <taxon>Aquarana</taxon>
    </lineage>
</organism>
<keyword evidence="3" id="KW-1185">Reference proteome</keyword>
<keyword evidence="1" id="KW-0472">Membrane</keyword>
<name>A0A2G9RPU1_AQUCT</name>
<dbReference type="EMBL" id="KV937309">
    <property type="protein sequence ID" value="PIO29213.1"/>
    <property type="molecule type" value="Genomic_DNA"/>
</dbReference>
<accession>A0A2G9RPU1</accession>
<gene>
    <name evidence="2" type="ORF">AB205_0073940</name>
</gene>
<keyword evidence="1" id="KW-0812">Transmembrane</keyword>
<reference evidence="3" key="1">
    <citation type="journal article" date="2017" name="Nat. Commun.">
        <title>The North American bullfrog draft genome provides insight into hormonal regulation of long noncoding RNA.</title>
        <authorList>
            <person name="Hammond S.A."/>
            <person name="Warren R.L."/>
            <person name="Vandervalk B.P."/>
            <person name="Kucuk E."/>
            <person name="Khan H."/>
            <person name="Gibb E.A."/>
            <person name="Pandoh P."/>
            <person name="Kirk H."/>
            <person name="Zhao Y."/>
            <person name="Jones M."/>
            <person name="Mungall A.J."/>
            <person name="Coope R."/>
            <person name="Pleasance S."/>
            <person name="Moore R.A."/>
            <person name="Holt R.A."/>
            <person name="Round J.M."/>
            <person name="Ohora S."/>
            <person name="Walle B.V."/>
            <person name="Veldhoen N."/>
            <person name="Helbing C.C."/>
            <person name="Birol I."/>
        </authorList>
    </citation>
    <scope>NUCLEOTIDE SEQUENCE [LARGE SCALE GENOMIC DNA]</scope>
</reference>
<evidence type="ECO:0000256" key="1">
    <source>
        <dbReference type="SAM" id="Phobius"/>
    </source>
</evidence>
<dbReference type="AlphaFoldDB" id="A0A2G9RPU1"/>